<evidence type="ECO:0000256" key="1">
    <source>
        <dbReference type="SAM" id="Phobius"/>
    </source>
</evidence>
<dbReference type="Proteomes" id="UP000598971">
    <property type="component" value="Unassembled WGS sequence"/>
</dbReference>
<dbReference type="InterPro" id="IPR003399">
    <property type="entry name" value="Mce/MlaD"/>
</dbReference>
<dbReference type="PANTHER" id="PTHR33371:SF4">
    <property type="entry name" value="INTERMEMBRANE PHOSPHOLIPID TRANSPORT SYSTEM BINDING PROTEIN MLAD"/>
    <property type="match status" value="1"/>
</dbReference>
<keyword evidence="1" id="KW-0472">Membrane</keyword>
<organism evidence="3 4">
    <name type="scientific">Limnovirga soli</name>
    <dbReference type="NCBI Taxonomy" id="2656915"/>
    <lineage>
        <taxon>Bacteria</taxon>
        <taxon>Pseudomonadati</taxon>
        <taxon>Bacteroidota</taxon>
        <taxon>Chitinophagia</taxon>
        <taxon>Chitinophagales</taxon>
        <taxon>Chitinophagaceae</taxon>
        <taxon>Limnovirga</taxon>
    </lineage>
</organism>
<dbReference type="RefSeq" id="WP_171606546.1">
    <property type="nucleotide sequence ID" value="NZ_WHPF01000003.1"/>
</dbReference>
<accession>A0A8J8FES2</accession>
<keyword evidence="1" id="KW-0812">Transmembrane</keyword>
<dbReference type="AlphaFoldDB" id="A0A8J8FES2"/>
<dbReference type="EMBL" id="WHPF01000003">
    <property type="protein sequence ID" value="NNV54616.1"/>
    <property type="molecule type" value="Genomic_DNA"/>
</dbReference>
<feature type="transmembrane region" description="Helical" evidence="1">
    <location>
        <begin position="12"/>
        <end position="30"/>
    </location>
</feature>
<reference evidence="3" key="1">
    <citation type="submission" date="2019-10" db="EMBL/GenBank/DDBJ databases">
        <title>Draft genome sequence of Panacibacter sp. KCS-6.</title>
        <authorList>
            <person name="Yim K.J."/>
        </authorList>
    </citation>
    <scope>NUCLEOTIDE SEQUENCE</scope>
    <source>
        <strain evidence="3">KCS-6</strain>
    </source>
</reference>
<dbReference type="InterPro" id="IPR052336">
    <property type="entry name" value="MlaD_Phospholipid_Transporter"/>
</dbReference>
<protein>
    <submittedName>
        <fullName evidence="3">MCE family protein</fullName>
    </submittedName>
</protein>
<name>A0A8J8FES2_9BACT</name>
<keyword evidence="4" id="KW-1185">Reference proteome</keyword>
<comment type="caution">
    <text evidence="3">The sequence shown here is derived from an EMBL/GenBank/DDBJ whole genome shotgun (WGS) entry which is preliminary data.</text>
</comment>
<proteinExistence type="predicted"/>
<dbReference type="PANTHER" id="PTHR33371">
    <property type="entry name" value="INTERMEMBRANE PHOSPHOLIPID TRANSPORT SYSTEM BINDING PROTEIN MLAD-RELATED"/>
    <property type="match status" value="1"/>
</dbReference>
<gene>
    <name evidence="3" type="ORF">GD597_04020</name>
</gene>
<feature type="domain" description="Mce/MlaD" evidence="2">
    <location>
        <begin position="43"/>
        <end position="114"/>
    </location>
</feature>
<dbReference type="Pfam" id="PF02470">
    <property type="entry name" value="MlaD"/>
    <property type="match status" value="1"/>
</dbReference>
<keyword evidence="1" id="KW-1133">Transmembrane helix</keyword>
<evidence type="ECO:0000259" key="2">
    <source>
        <dbReference type="Pfam" id="PF02470"/>
    </source>
</evidence>
<evidence type="ECO:0000313" key="3">
    <source>
        <dbReference type="EMBL" id="NNV54616.1"/>
    </source>
</evidence>
<evidence type="ECO:0000313" key="4">
    <source>
        <dbReference type="Proteomes" id="UP000598971"/>
    </source>
</evidence>
<sequence length="328" mass="35770">MKTINNNRPVIVGIFIFLGLAILVITLFTLGGQKKTFVKSFVINAVFDDVGGLLKGGNIWFSGVKVGTVKNISFYGNASVLVTMSIENSAQPHIHNDAKARIGSDGLIGNKIIIIYGGDSASPQIAKDDYLKVEKALTTDDMLVTLQNNNKNLLDITNSFKSISKKIDSGQGTLAILLNDPAIANTLKNTVEELQTTAGNFKTVSVNGKNVLFDLQSFSNKLNKPGNSLNDIVEDTLVYKNLQVTMLQLQQASNTVKHFTENIKQVSEKLLQNNNTAGLLLNDSASANSIKVILRNLESGTLKLDQDLEALQHNFLLKGYFKKKNKAE</sequence>